<reference evidence="2" key="1">
    <citation type="submission" date="2021-12" db="EMBL/GenBank/DDBJ databases">
        <title>Alicyclobacillaceae gen. nov., sp. nov., isolated from chalcocite enrichment system.</title>
        <authorList>
            <person name="Jiang Z."/>
        </authorList>
    </citation>
    <scope>NUCLEOTIDE SEQUENCE</scope>
    <source>
        <strain evidence="2">MYW30-H2</strain>
    </source>
</reference>
<feature type="compositionally biased region" description="Polar residues" evidence="1">
    <location>
        <begin position="17"/>
        <end position="34"/>
    </location>
</feature>
<dbReference type="RefSeq" id="WP_347435522.1">
    <property type="nucleotide sequence ID" value="NZ_CP089291.1"/>
</dbReference>
<organism evidence="2 3">
    <name type="scientific">Fodinisporobacter ferrooxydans</name>
    <dbReference type="NCBI Taxonomy" id="2901836"/>
    <lineage>
        <taxon>Bacteria</taxon>
        <taxon>Bacillati</taxon>
        <taxon>Bacillota</taxon>
        <taxon>Bacilli</taxon>
        <taxon>Bacillales</taxon>
        <taxon>Alicyclobacillaceae</taxon>
        <taxon>Fodinisporobacter</taxon>
    </lineage>
</organism>
<dbReference type="EMBL" id="CP089291">
    <property type="protein sequence ID" value="UOF88842.1"/>
    <property type="molecule type" value="Genomic_DNA"/>
</dbReference>
<proteinExistence type="predicted"/>
<name>A0ABY4CEA0_9BACL</name>
<evidence type="ECO:0000313" key="2">
    <source>
        <dbReference type="EMBL" id="UOF88842.1"/>
    </source>
</evidence>
<protein>
    <submittedName>
        <fullName evidence="2">Uncharacterized protein</fullName>
    </submittedName>
</protein>
<evidence type="ECO:0000256" key="1">
    <source>
        <dbReference type="SAM" id="MobiDB-lite"/>
    </source>
</evidence>
<sequence length="53" mass="5815">MGLLYDFAKKIWGGAQNGESQMQKPITENKQGNSEGWGEGEGEGHDVYDVSKL</sequence>
<evidence type="ECO:0000313" key="3">
    <source>
        <dbReference type="Proteomes" id="UP000830167"/>
    </source>
</evidence>
<keyword evidence="3" id="KW-1185">Reference proteome</keyword>
<dbReference type="Proteomes" id="UP000830167">
    <property type="component" value="Chromosome"/>
</dbReference>
<gene>
    <name evidence="2" type="ORF">LSG31_12915</name>
</gene>
<feature type="compositionally biased region" description="Basic and acidic residues" evidence="1">
    <location>
        <begin position="42"/>
        <end position="53"/>
    </location>
</feature>
<feature type="region of interest" description="Disordered" evidence="1">
    <location>
        <begin position="16"/>
        <end position="53"/>
    </location>
</feature>
<accession>A0ABY4CEA0</accession>